<dbReference type="OrthoDB" id="3216131at2"/>
<reference evidence="2 3" key="1">
    <citation type="submission" date="2018-11" db="EMBL/GenBank/DDBJ databases">
        <authorList>
            <person name="Li F."/>
        </authorList>
    </citation>
    <scope>NUCLEOTIDE SEQUENCE [LARGE SCALE GENOMIC DNA]</scope>
    <source>
        <strain evidence="2 3">Gsoil 818</strain>
    </source>
</reference>
<accession>A0A3N0GU19</accession>
<protein>
    <submittedName>
        <fullName evidence="2">YggT family protein</fullName>
    </submittedName>
</protein>
<keyword evidence="1" id="KW-0812">Transmembrane</keyword>
<dbReference type="RefSeq" id="WP_123222221.1">
    <property type="nucleotide sequence ID" value="NZ_RJSF01000019.1"/>
</dbReference>
<keyword evidence="1" id="KW-1133">Transmembrane helix</keyword>
<dbReference type="GO" id="GO:0016020">
    <property type="term" value="C:membrane"/>
    <property type="evidence" value="ECO:0007669"/>
    <property type="project" value="InterPro"/>
</dbReference>
<evidence type="ECO:0000256" key="1">
    <source>
        <dbReference type="SAM" id="Phobius"/>
    </source>
</evidence>
<feature type="transmembrane region" description="Helical" evidence="1">
    <location>
        <begin position="68"/>
        <end position="90"/>
    </location>
</feature>
<evidence type="ECO:0000313" key="2">
    <source>
        <dbReference type="EMBL" id="RNM15967.1"/>
    </source>
</evidence>
<dbReference type="AlphaFoldDB" id="A0A3N0GU19"/>
<comment type="caution">
    <text evidence="2">The sequence shown here is derived from an EMBL/GenBank/DDBJ whole genome shotgun (WGS) entry which is preliminary data.</text>
</comment>
<dbReference type="Pfam" id="PF02325">
    <property type="entry name" value="CCB3_YggT"/>
    <property type="match status" value="1"/>
</dbReference>
<keyword evidence="3" id="KW-1185">Reference proteome</keyword>
<organism evidence="2 3">
    <name type="scientific">Nocardioides pocheonensis</name>
    <dbReference type="NCBI Taxonomy" id="661485"/>
    <lineage>
        <taxon>Bacteria</taxon>
        <taxon>Bacillati</taxon>
        <taxon>Actinomycetota</taxon>
        <taxon>Actinomycetes</taxon>
        <taxon>Propionibacteriales</taxon>
        <taxon>Nocardioidaceae</taxon>
        <taxon>Nocardioides</taxon>
    </lineage>
</organism>
<sequence>MNAVGQIIELVIWTFIFLMLVRFVVDWIQVFARSWTPRGPVLVLLEAVYSVTDPPIKAFRRVFRPVRIGSVSLDLSFLAVLLICYLLLAINRALFL</sequence>
<dbReference type="EMBL" id="RJSF01000019">
    <property type="protein sequence ID" value="RNM15967.1"/>
    <property type="molecule type" value="Genomic_DNA"/>
</dbReference>
<name>A0A3N0GU19_9ACTN</name>
<keyword evidence="1" id="KW-0472">Membrane</keyword>
<evidence type="ECO:0000313" key="3">
    <source>
        <dbReference type="Proteomes" id="UP000279994"/>
    </source>
</evidence>
<dbReference type="InterPro" id="IPR003425">
    <property type="entry name" value="CCB3/YggT"/>
</dbReference>
<gene>
    <name evidence="2" type="ORF">EFL26_07350</name>
</gene>
<dbReference type="Proteomes" id="UP000279994">
    <property type="component" value="Unassembled WGS sequence"/>
</dbReference>
<proteinExistence type="predicted"/>
<feature type="transmembrane region" description="Helical" evidence="1">
    <location>
        <begin position="6"/>
        <end position="25"/>
    </location>
</feature>